<feature type="transmembrane region" description="Helical" evidence="8">
    <location>
        <begin position="117"/>
        <end position="135"/>
    </location>
</feature>
<dbReference type="GO" id="GO:0016763">
    <property type="term" value="F:pentosyltransferase activity"/>
    <property type="evidence" value="ECO:0007669"/>
    <property type="project" value="TreeGrafter"/>
</dbReference>
<dbReference type="PANTHER" id="PTHR33908:SF3">
    <property type="entry name" value="UNDECAPRENYL PHOSPHATE-ALPHA-4-AMINO-4-DEOXY-L-ARABINOSE ARABINOSYL TRANSFERASE"/>
    <property type="match status" value="1"/>
</dbReference>
<dbReference type="AlphaFoldDB" id="A0AAT9G4Z4"/>
<evidence type="ECO:0000256" key="8">
    <source>
        <dbReference type="SAM" id="Phobius"/>
    </source>
</evidence>
<feature type="domain" description="ArnT-like N-terminal" evidence="9">
    <location>
        <begin position="11"/>
        <end position="241"/>
    </location>
</feature>
<evidence type="ECO:0000256" key="2">
    <source>
        <dbReference type="ARBA" id="ARBA00022475"/>
    </source>
</evidence>
<reference evidence="10" key="1">
    <citation type="journal article" date="2023" name="Front. Microbiol.">
        <title>Genome analysis of Candidatus Aschnera chinzeii, the bacterial endosymbiont of the blood-sucking bat fly Penicillidia jenynsii (Insecta: Diptera: Nycteribiidae).</title>
        <authorList>
            <person name="Koga R."/>
            <person name="Moriyama M."/>
            <person name="Nozaki T."/>
            <person name="Fukatsu T."/>
        </authorList>
    </citation>
    <scope>NUCLEOTIDE SEQUENCE</scope>
    <source>
        <strain evidence="10">Kw-01</strain>
    </source>
</reference>
<dbReference type="InterPro" id="IPR003342">
    <property type="entry name" value="ArnT-like_N"/>
</dbReference>
<keyword evidence="4" id="KW-0808">Transferase</keyword>
<evidence type="ECO:0000313" key="10">
    <source>
        <dbReference type="EMBL" id="BET44798.1"/>
    </source>
</evidence>
<feature type="transmembrane region" description="Helical" evidence="8">
    <location>
        <begin position="409"/>
        <end position="428"/>
    </location>
</feature>
<dbReference type="PANTHER" id="PTHR33908">
    <property type="entry name" value="MANNOSYLTRANSFERASE YKCB-RELATED"/>
    <property type="match status" value="1"/>
</dbReference>
<proteinExistence type="predicted"/>
<dbReference type="InterPro" id="IPR050297">
    <property type="entry name" value="LipidA_mod_glycosyltrf_83"/>
</dbReference>
<feature type="transmembrane region" description="Helical" evidence="8">
    <location>
        <begin position="141"/>
        <end position="157"/>
    </location>
</feature>
<feature type="transmembrane region" description="Helical" evidence="8">
    <location>
        <begin position="12"/>
        <end position="32"/>
    </location>
</feature>
<organism evidence="10">
    <name type="scientific">Candidatus Aschnera chinzeii</name>
    <dbReference type="NCBI Taxonomy" id="1485666"/>
    <lineage>
        <taxon>Bacteria</taxon>
        <taxon>Pseudomonadati</taxon>
        <taxon>Pseudomonadota</taxon>
        <taxon>Gammaproteobacteria</taxon>
        <taxon>Enterobacterales</taxon>
        <taxon>Enterobacteriaceae</taxon>
        <taxon>Candidatus Aschnera</taxon>
    </lineage>
</organism>
<dbReference type="NCBIfam" id="NF009784">
    <property type="entry name" value="PRK13279.1"/>
    <property type="match status" value="1"/>
</dbReference>
<feature type="transmembrane region" description="Helical" evidence="8">
    <location>
        <begin position="352"/>
        <end position="371"/>
    </location>
</feature>
<evidence type="ECO:0000259" key="9">
    <source>
        <dbReference type="Pfam" id="PF02366"/>
    </source>
</evidence>
<feature type="transmembrane region" description="Helical" evidence="8">
    <location>
        <begin position="208"/>
        <end position="228"/>
    </location>
</feature>
<keyword evidence="6 8" id="KW-1133">Transmembrane helix</keyword>
<evidence type="ECO:0000256" key="6">
    <source>
        <dbReference type="ARBA" id="ARBA00022989"/>
    </source>
</evidence>
<feature type="transmembrane region" description="Helical" evidence="8">
    <location>
        <begin position="85"/>
        <end position="105"/>
    </location>
</feature>
<dbReference type="EMBL" id="AP028961">
    <property type="protein sequence ID" value="BET44798.1"/>
    <property type="molecule type" value="Genomic_DNA"/>
</dbReference>
<dbReference type="GO" id="GO:0009103">
    <property type="term" value="P:lipopolysaccharide biosynthetic process"/>
    <property type="evidence" value="ECO:0007669"/>
    <property type="project" value="TreeGrafter"/>
</dbReference>
<protein>
    <submittedName>
        <fullName evidence="10">Lipid IV(A) 4-amino-4-deoxy-L-arabinosyltransferase</fullName>
    </submittedName>
</protein>
<dbReference type="GO" id="GO:0006493">
    <property type="term" value="P:protein O-linked glycosylation"/>
    <property type="evidence" value="ECO:0007669"/>
    <property type="project" value="InterPro"/>
</dbReference>
<evidence type="ECO:0000256" key="3">
    <source>
        <dbReference type="ARBA" id="ARBA00022676"/>
    </source>
</evidence>
<evidence type="ECO:0000256" key="5">
    <source>
        <dbReference type="ARBA" id="ARBA00022692"/>
    </source>
</evidence>
<dbReference type="Pfam" id="PF02366">
    <property type="entry name" value="PMT"/>
    <property type="match status" value="1"/>
</dbReference>
<keyword evidence="2" id="KW-1003">Cell membrane</keyword>
<feature type="transmembrane region" description="Helical" evidence="8">
    <location>
        <begin position="261"/>
        <end position="287"/>
    </location>
</feature>
<name>A0AAT9G4Z4_9ENTR</name>
<keyword evidence="3" id="KW-0328">Glycosyltransferase</keyword>
<keyword evidence="7 8" id="KW-0472">Membrane</keyword>
<comment type="subcellular location">
    <subcellularLocation>
        <location evidence="1">Cell membrane</location>
        <topology evidence="1">Multi-pass membrane protein</topology>
    </subcellularLocation>
</comment>
<reference evidence="10" key="2">
    <citation type="submission" date="2023-10" db="EMBL/GenBank/DDBJ databases">
        <authorList>
            <person name="Koga R."/>
            <person name="Fukatsu T."/>
        </authorList>
    </citation>
    <scope>NUCLEOTIDE SEQUENCE</scope>
    <source>
        <strain evidence="10">Kw-01</strain>
    </source>
</reference>
<accession>A0AAT9G4Z4</accession>
<keyword evidence="5 8" id="KW-0812">Transmembrane</keyword>
<gene>
    <name evidence="10" type="primary">arnT</name>
    <name evidence="10" type="ORF">ACHINZ_4700</name>
</gene>
<feature type="transmembrane region" description="Helical" evidence="8">
    <location>
        <begin position="383"/>
        <end position="402"/>
    </location>
</feature>
<evidence type="ECO:0000256" key="7">
    <source>
        <dbReference type="ARBA" id="ARBA00023136"/>
    </source>
</evidence>
<dbReference type="GO" id="GO:0005886">
    <property type="term" value="C:plasma membrane"/>
    <property type="evidence" value="ECO:0007669"/>
    <property type="project" value="UniProtKB-SubCell"/>
</dbReference>
<feature type="transmembrane region" description="Helical" evidence="8">
    <location>
        <begin position="185"/>
        <end position="201"/>
    </location>
</feature>
<evidence type="ECO:0000256" key="1">
    <source>
        <dbReference type="ARBA" id="ARBA00004651"/>
    </source>
</evidence>
<sequence>MFIKKNLNSNYILLLFFFLIIYLVPLNSRLLWQPDEVRYAEISREMIEKNNWTTPYLLNIRYFEKPVAGYWINNISQIIFGTSNFAVRIGAVFSTFITSITIYCIAHLMWHNKYISLSASCIYISMLLVCSIGTYNVLDPILTMWLTICMLFSYLSLHTTNILLKIISWVCIGLSSGMGFLTKGFLAFIIPAIHILTIIIYQKRYIELFKFGYIAICSAILITLPWVINIHKNEPDYWNYFFWIEHIKRFFDNNAQHKSPIWFYIPVIIVGSIPWFGILFGTILNILKKKIMTINIVFLISWFIISFIFFSVAKGKLITYMLPAMAPLSLLMSNYIFSCIKNTDLFFFKFNNLFNGSVGIIGILIFSILFYFKNPFYSNKENIKIFFGILFFIIWTIIALISNRINYKYWLCNSCYSLLLSLMVNYLIPQSTIDYKLPQNFIQKNLNILKNSNYIIADNVGWATAIAWELKKSNIYLYNDPGELKYGLQYSNNLSRIIHKNDIIQWIKNKNRHERIAVILSLNNKNYFFYKQLLPNTIIRNSRVILLIYN</sequence>
<dbReference type="GO" id="GO:0010041">
    <property type="term" value="P:response to iron(III) ion"/>
    <property type="evidence" value="ECO:0007669"/>
    <property type="project" value="TreeGrafter"/>
</dbReference>
<feature type="transmembrane region" description="Helical" evidence="8">
    <location>
        <begin position="318"/>
        <end position="340"/>
    </location>
</feature>
<evidence type="ECO:0000256" key="4">
    <source>
        <dbReference type="ARBA" id="ARBA00022679"/>
    </source>
</evidence>
<dbReference type="GO" id="GO:0000030">
    <property type="term" value="F:mannosyltransferase activity"/>
    <property type="evidence" value="ECO:0007669"/>
    <property type="project" value="InterPro"/>
</dbReference>
<feature type="transmembrane region" description="Helical" evidence="8">
    <location>
        <begin position="294"/>
        <end position="312"/>
    </location>
</feature>